<gene>
    <name evidence="1" type="ORF">GUJ93_ZPchr0011g27373</name>
</gene>
<evidence type="ECO:0000313" key="1">
    <source>
        <dbReference type="EMBL" id="KAG8091163.1"/>
    </source>
</evidence>
<dbReference type="EMBL" id="JAAALK010000081">
    <property type="protein sequence ID" value="KAG8091163.1"/>
    <property type="molecule type" value="Genomic_DNA"/>
</dbReference>
<protein>
    <submittedName>
        <fullName evidence="1">Uncharacterized protein</fullName>
    </submittedName>
</protein>
<accession>A0A8J5WGH9</accession>
<evidence type="ECO:0000313" key="2">
    <source>
        <dbReference type="Proteomes" id="UP000729402"/>
    </source>
</evidence>
<sequence length="109" mass="12026">MSVATEMVKSDRLQSRGRTYMRVPASGSFNALLVQVLPRAGMQRACGSRIDVPPVQVLQRAGMQQARRGHIEVSPIQVLPHTGMHWVGRSRIKATLGPSTPSRLRSIRV</sequence>
<reference evidence="1" key="2">
    <citation type="submission" date="2021-02" db="EMBL/GenBank/DDBJ databases">
        <authorList>
            <person name="Kimball J.A."/>
            <person name="Haas M.W."/>
            <person name="Macchietto M."/>
            <person name="Kono T."/>
            <person name="Duquette J."/>
            <person name="Shao M."/>
        </authorList>
    </citation>
    <scope>NUCLEOTIDE SEQUENCE</scope>
    <source>
        <tissue evidence="1">Fresh leaf tissue</tissue>
    </source>
</reference>
<comment type="caution">
    <text evidence="1">The sequence shown here is derived from an EMBL/GenBank/DDBJ whole genome shotgun (WGS) entry which is preliminary data.</text>
</comment>
<proteinExistence type="predicted"/>
<reference evidence="1" key="1">
    <citation type="journal article" date="2021" name="bioRxiv">
        <title>Whole Genome Assembly and Annotation of Northern Wild Rice, Zizania palustris L., Supports a Whole Genome Duplication in the Zizania Genus.</title>
        <authorList>
            <person name="Haas M."/>
            <person name="Kono T."/>
            <person name="Macchietto M."/>
            <person name="Millas R."/>
            <person name="McGilp L."/>
            <person name="Shao M."/>
            <person name="Duquette J."/>
            <person name="Hirsch C.N."/>
            <person name="Kimball J."/>
        </authorList>
    </citation>
    <scope>NUCLEOTIDE SEQUENCE</scope>
    <source>
        <tissue evidence="1">Fresh leaf tissue</tissue>
    </source>
</reference>
<dbReference type="Proteomes" id="UP000729402">
    <property type="component" value="Unassembled WGS sequence"/>
</dbReference>
<name>A0A8J5WGH9_ZIZPA</name>
<keyword evidence="2" id="KW-1185">Reference proteome</keyword>
<organism evidence="1 2">
    <name type="scientific">Zizania palustris</name>
    <name type="common">Northern wild rice</name>
    <dbReference type="NCBI Taxonomy" id="103762"/>
    <lineage>
        <taxon>Eukaryota</taxon>
        <taxon>Viridiplantae</taxon>
        <taxon>Streptophyta</taxon>
        <taxon>Embryophyta</taxon>
        <taxon>Tracheophyta</taxon>
        <taxon>Spermatophyta</taxon>
        <taxon>Magnoliopsida</taxon>
        <taxon>Liliopsida</taxon>
        <taxon>Poales</taxon>
        <taxon>Poaceae</taxon>
        <taxon>BOP clade</taxon>
        <taxon>Oryzoideae</taxon>
        <taxon>Oryzeae</taxon>
        <taxon>Zizaniinae</taxon>
        <taxon>Zizania</taxon>
    </lineage>
</organism>
<dbReference type="AlphaFoldDB" id="A0A8J5WGH9"/>